<feature type="compositionally biased region" description="Basic residues" evidence="1">
    <location>
        <begin position="118"/>
        <end position="134"/>
    </location>
</feature>
<evidence type="ECO:0000313" key="2">
    <source>
        <dbReference type="EMBL" id="KAH7940023.1"/>
    </source>
</evidence>
<accession>A0A9D4PGJ2</accession>
<sequence>MDSTQSTLSSESSTGPPAADMAAGSSTGTTEPRDDGVRQRNAVYYRRQVSPSRLLAERPTPPTPRKVTWAQKAASSDLTQLINSLRQEIQELRQENQRLRDLMLDQKKGNRSPTPSRSRSRNKRKSRSPTRRPKPVTDKDSAYSHIIGLLRQERTQESNKLEHAIRSEMETRGTCSLPGYRAFQTPTIKHKRELPKGQAALLVRNDCPATQMDFPDLSSNAREIVAVKICPPGQKPFVAAMGEMLAAIKHGRPRSAPGHDRITWQELRNLGEEAQDALLAVINDLWASGNVPENLKLSLIYPIPKHGKDKNL</sequence>
<dbReference type="Proteomes" id="UP000821837">
    <property type="component" value="Chromosome 8"/>
</dbReference>
<gene>
    <name evidence="2" type="ORF">HPB52_020346</name>
</gene>
<protein>
    <submittedName>
        <fullName evidence="2">Uncharacterized protein</fullName>
    </submittedName>
</protein>
<feature type="region of interest" description="Disordered" evidence="1">
    <location>
        <begin position="101"/>
        <end position="142"/>
    </location>
</feature>
<dbReference type="AlphaFoldDB" id="A0A9D4PGJ2"/>
<evidence type="ECO:0000256" key="1">
    <source>
        <dbReference type="SAM" id="MobiDB-lite"/>
    </source>
</evidence>
<name>A0A9D4PGJ2_RHISA</name>
<feature type="region of interest" description="Disordered" evidence="1">
    <location>
        <begin position="1"/>
        <end position="73"/>
    </location>
</feature>
<dbReference type="EMBL" id="JABSTV010001254">
    <property type="protein sequence ID" value="KAH7940023.1"/>
    <property type="molecule type" value="Genomic_DNA"/>
</dbReference>
<proteinExistence type="predicted"/>
<reference evidence="2" key="2">
    <citation type="submission" date="2021-09" db="EMBL/GenBank/DDBJ databases">
        <authorList>
            <person name="Jia N."/>
            <person name="Wang J."/>
            <person name="Shi W."/>
            <person name="Du L."/>
            <person name="Sun Y."/>
            <person name="Zhan W."/>
            <person name="Jiang J."/>
            <person name="Wang Q."/>
            <person name="Zhang B."/>
            <person name="Ji P."/>
            <person name="Sakyi L.B."/>
            <person name="Cui X."/>
            <person name="Yuan T."/>
            <person name="Jiang B."/>
            <person name="Yang W."/>
            <person name="Lam T.T.-Y."/>
            <person name="Chang Q."/>
            <person name="Ding S."/>
            <person name="Wang X."/>
            <person name="Zhu J."/>
            <person name="Ruan X."/>
            <person name="Zhao L."/>
            <person name="Wei J."/>
            <person name="Que T."/>
            <person name="Du C."/>
            <person name="Cheng J."/>
            <person name="Dai P."/>
            <person name="Han X."/>
            <person name="Huang E."/>
            <person name="Gao Y."/>
            <person name="Liu J."/>
            <person name="Shao H."/>
            <person name="Ye R."/>
            <person name="Li L."/>
            <person name="Wei W."/>
            <person name="Wang X."/>
            <person name="Wang C."/>
            <person name="Huo Q."/>
            <person name="Li W."/>
            <person name="Guo W."/>
            <person name="Chen H."/>
            <person name="Chen S."/>
            <person name="Zhou L."/>
            <person name="Zhou L."/>
            <person name="Ni X."/>
            <person name="Tian J."/>
            <person name="Zhou Y."/>
            <person name="Sheng Y."/>
            <person name="Liu T."/>
            <person name="Pan Y."/>
            <person name="Xia L."/>
            <person name="Li J."/>
            <person name="Zhao F."/>
            <person name="Cao W."/>
        </authorList>
    </citation>
    <scope>NUCLEOTIDE SEQUENCE</scope>
    <source>
        <strain evidence="2">Rsan-2018</strain>
        <tissue evidence="2">Larvae</tissue>
    </source>
</reference>
<organism evidence="2 3">
    <name type="scientific">Rhipicephalus sanguineus</name>
    <name type="common">Brown dog tick</name>
    <name type="synonym">Ixodes sanguineus</name>
    <dbReference type="NCBI Taxonomy" id="34632"/>
    <lineage>
        <taxon>Eukaryota</taxon>
        <taxon>Metazoa</taxon>
        <taxon>Ecdysozoa</taxon>
        <taxon>Arthropoda</taxon>
        <taxon>Chelicerata</taxon>
        <taxon>Arachnida</taxon>
        <taxon>Acari</taxon>
        <taxon>Parasitiformes</taxon>
        <taxon>Ixodida</taxon>
        <taxon>Ixodoidea</taxon>
        <taxon>Ixodidae</taxon>
        <taxon>Rhipicephalinae</taxon>
        <taxon>Rhipicephalus</taxon>
        <taxon>Rhipicephalus</taxon>
    </lineage>
</organism>
<comment type="caution">
    <text evidence="2">The sequence shown here is derived from an EMBL/GenBank/DDBJ whole genome shotgun (WGS) entry which is preliminary data.</text>
</comment>
<reference evidence="2" key="1">
    <citation type="journal article" date="2020" name="Cell">
        <title>Large-Scale Comparative Analyses of Tick Genomes Elucidate Their Genetic Diversity and Vector Capacities.</title>
        <authorList>
            <consortium name="Tick Genome and Microbiome Consortium (TIGMIC)"/>
            <person name="Jia N."/>
            <person name="Wang J."/>
            <person name="Shi W."/>
            <person name="Du L."/>
            <person name="Sun Y."/>
            <person name="Zhan W."/>
            <person name="Jiang J.F."/>
            <person name="Wang Q."/>
            <person name="Zhang B."/>
            <person name="Ji P."/>
            <person name="Bell-Sakyi L."/>
            <person name="Cui X.M."/>
            <person name="Yuan T.T."/>
            <person name="Jiang B.G."/>
            <person name="Yang W.F."/>
            <person name="Lam T.T."/>
            <person name="Chang Q.C."/>
            <person name="Ding S.J."/>
            <person name="Wang X.J."/>
            <person name="Zhu J.G."/>
            <person name="Ruan X.D."/>
            <person name="Zhao L."/>
            <person name="Wei J.T."/>
            <person name="Ye R.Z."/>
            <person name="Que T.C."/>
            <person name="Du C.H."/>
            <person name="Zhou Y.H."/>
            <person name="Cheng J.X."/>
            <person name="Dai P.F."/>
            <person name="Guo W.B."/>
            <person name="Han X.H."/>
            <person name="Huang E.J."/>
            <person name="Li L.F."/>
            <person name="Wei W."/>
            <person name="Gao Y.C."/>
            <person name="Liu J.Z."/>
            <person name="Shao H.Z."/>
            <person name="Wang X."/>
            <person name="Wang C.C."/>
            <person name="Yang T.C."/>
            <person name="Huo Q.B."/>
            <person name="Li W."/>
            <person name="Chen H.Y."/>
            <person name="Chen S.E."/>
            <person name="Zhou L.G."/>
            <person name="Ni X.B."/>
            <person name="Tian J.H."/>
            <person name="Sheng Y."/>
            <person name="Liu T."/>
            <person name="Pan Y.S."/>
            <person name="Xia L.Y."/>
            <person name="Li J."/>
            <person name="Zhao F."/>
            <person name="Cao W.C."/>
        </authorList>
    </citation>
    <scope>NUCLEOTIDE SEQUENCE</scope>
    <source>
        <strain evidence="2">Rsan-2018</strain>
    </source>
</reference>
<feature type="compositionally biased region" description="Low complexity" evidence="1">
    <location>
        <begin position="1"/>
        <end position="14"/>
    </location>
</feature>
<evidence type="ECO:0000313" key="3">
    <source>
        <dbReference type="Proteomes" id="UP000821837"/>
    </source>
</evidence>
<keyword evidence="3" id="KW-1185">Reference proteome</keyword>